<reference evidence="2" key="1">
    <citation type="journal article" date="2019" name="Int. J. Syst. Evol. Microbiol.">
        <title>The Global Catalogue of Microorganisms (GCM) 10K type strain sequencing project: providing services to taxonomists for standard genome sequencing and annotation.</title>
        <authorList>
            <consortium name="The Broad Institute Genomics Platform"/>
            <consortium name="The Broad Institute Genome Sequencing Center for Infectious Disease"/>
            <person name="Wu L."/>
            <person name="Ma J."/>
        </authorList>
    </citation>
    <scope>NUCLEOTIDE SEQUENCE [LARGE SCALE GENOMIC DNA]</scope>
    <source>
        <strain evidence="2">CGMCC 1.16855</strain>
    </source>
</reference>
<accession>A0ABV7C2P4</accession>
<name>A0ABV7C2P4_9PROT</name>
<keyword evidence="2" id="KW-1185">Reference proteome</keyword>
<gene>
    <name evidence="1" type="ORF">ACFOD3_26335</name>
</gene>
<organism evidence="1 2">
    <name type="scientific">Falsiroseomonas tokyonensis</name>
    <dbReference type="NCBI Taxonomy" id="430521"/>
    <lineage>
        <taxon>Bacteria</taxon>
        <taxon>Pseudomonadati</taxon>
        <taxon>Pseudomonadota</taxon>
        <taxon>Alphaproteobacteria</taxon>
        <taxon>Acetobacterales</taxon>
        <taxon>Roseomonadaceae</taxon>
        <taxon>Falsiroseomonas</taxon>
    </lineage>
</organism>
<dbReference type="EMBL" id="JBHRSB010000011">
    <property type="protein sequence ID" value="MFC3003441.1"/>
    <property type="molecule type" value="Genomic_DNA"/>
</dbReference>
<evidence type="ECO:0000313" key="2">
    <source>
        <dbReference type="Proteomes" id="UP001595420"/>
    </source>
</evidence>
<protein>
    <submittedName>
        <fullName evidence="1">Uncharacterized protein</fullName>
    </submittedName>
</protein>
<dbReference type="Proteomes" id="UP001595420">
    <property type="component" value="Unassembled WGS sequence"/>
</dbReference>
<evidence type="ECO:0000313" key="1">
    <source>
        <dbReference type="EMBL" id="MFC3003441.1"/>
    </source>
</evidence>
<comment type="caution">
    <text evidence="1">The sequence shown here is derived from an EMBL/GenBank/DDBJ whole genome shotgun (WGS) entry which is preliminary data.</text>
</comment>
<sequence length="108" mass="11620">MLPLSVQAQANPHQLVVCINQQGGYVADIQLFNGSPNLTLPIGRRHCLTEPAPTFGRKAITFVARAFNGFGYTWICAPSYSITPGNSRNVEVYLGGTTFHPSCSGPPN</sequence>
<proteinExistence type="predicted"/>
<dbReference type="RefSeq" id="WP_216839892.1">
    <property type="nucleotide sequence ID" value="NZ_JAFNJS010000011.1"/>
</dbReference>